<gene>
    <name evidence="2" type="ORF">SM757_11305</name>
</gene>
<sequence length="380" mass="40654">MQIKPLSLASISVVLALSACTAVPLQGPAPLVTAPTQPAGGLPSNVTVASMEEARLPAVIATAPVSPRPVKVLIVTLYGPEAQAWQPKLTWTQTYKVPGLSANFPTVQCTADDICLMTTDMGHSNAAASAMAIAFSNFFDLKKAYIFITGVGGINPNVGSVGSATWARYVVDFGLAHEFDAREKPDHWQVGYFGIKSPDSDTKPPLRYGTELFQVDEVLLQKALQLSRRAMLADTPEAQAYRAKYPQTSAQAAPSVIQCDTASGDTYWHGDILGSWASKWVSLLTDGKGNYCTTQQEDNAVFEGLKRGAAAGRLQMNRVAVLRTGSNFERPYPGQSALDSLNTKSGGYPAATANLYNAAWPVVSDIVKNWAQWKDGVPGL</sequence>
<dbReference type="PANTHER" id="PTHR38643">
    <property type="entry name" value="PURINE NUCLEOSIDE PERMEASE C285.05-RELATED"/>
    <property type="match status" value="1"/>
</dbReference>
<keyword evidence="1" id="KW-0732">Signal</keyword>
<name>A0ABU5IGU8_9BURK</name>
<evidence type="ECO:0000313" key="2">
    <source>
        <dbReference type="EMBL" id="MDZ5457158.1"/>
    </source>
</evidence>
<dbReference type="Gene3D" id="3.40.50.1580">
    <property type="entry name" value="Nucleoside phosphorylase domain"/>
    <property type="match status" value="1"/>
</dbReference>
<feature type="signal peptide" evidence="1">
    <location>
        <begin position="1"/>
        <end position="21"/>
    </location>
</feature>
<comment type="caution">
    <text evidence="2">The sequence shown here is derived from an EMBL/GenBank/DDBJ whole genome shotgun (WGS) entry which is preliminary data.</text>
</comment>
<organism evidence="2 3">
    <name type="scientific">Azohydromonas lata</name>
    <dbReference type="NCBI Taxonomy" id="45677"/>
    <lineage>
        <taxon>Bacteria</taxon>
        <taxon>Pseudomonadati</taxon>
        <taxon>Pseudomonadota</taxon>
        <taxon>Betaproteobacteria</taxon>
        <taxon>Burkholderiales</taxon>
        <taxon>Sphaerotilaceae</taxon>
        <taxon>Azohydromonas</taxon>
    </lineage>
</organism>
<evidence type="ECO:0000313" key="3">
    <source>
        <dbReference type="Proteomes" id="UP001293718"/>
    </source>
</evidence>
<dbReference type="Proteomes" id="UP001293718">
    <property type="component" value="Unassembled WGS sequence"/>
</dbReference>
<keyword evidence="3" id="KW-1185">Reference proteome</keyword>
<dbReference type="PIRSF" id="PIRSF013171">
    <property type="entry name" value="Pur_nuclsid_perm"/>
    <property type="match status" value="1"/>
</dbReference>
<protein>
    <submittedName>
        <fullName evidence="2">Purine nucleoside permease</fullName>
    </submittedName>
</protein>
<dbReference type="Pfam" id="PF06516">
    <property type="entry name" value="NUP"/>
    <property type="match status" value="1"/>
</dbReference>
<dbReference type="EMBL" id="JAXOJX010000015">
    <property type="protein sequence ID" value="MDZ5457158.1"/>
    <property type="molecule type" value="Genomic_DNA"/>
</dbReference>
<dbReference type="InterPro" id="IPR009486">
    <property type="entry name" value="Pur_nuclsid_perm"/>
</dbReference>
<accession>A0ABU5IGU8</accession>
<feature type="chain" id="PRO_5045491903" evidence="1">
    <location>
        <begin position="22"/>
        <end position="380"/>
    </location>
</feature>
<dbReference type="InterPro" id="IPR035994">
    <property type="entry name" value="Nucleoside_phosphorylase_sf"/>
</dbReference>
<reference evidence="2 3" key="1">
    <citation type="submission" date="2023-11" db="EMBL/GenBank/DDBJ databases">
        <title>Draft genome of Azohydromonas lata strain H1 (DSM1123), a polyhydroxyalkanoate producer.</title>
        <authorList>
            <person name="Traversa D."/>
            <person name="D'Addabbo P."/>
            <person name="Pazzani C."/>
            <person name="Manzari C."/>
            <person name="Chiara M."/>
            <person name="Scrascia M."/>
        </authorList>
    </citation>
    <scope>NUCLEOTIDE SEQUENCE [LARGE SCALE GENOMIC DNA]</scope>
    <source>
        <strain evidence="2 3">H1</strain>
    </source>
</reference>
<dbReference type="PROSITE" id="PS51257">
    <property type="entry name" value="PROKAR_LIPOPROTEIN"/>
    <property type="match status" value="1"/>
</dbReference>
<proteinExistence type="predicted"/>
<dbReference type="RefSeq" id="WP_322465549.1">
    <property type="nucleotide sequence ID" value="NZ_JAXOJX010000015.1"/>
</dbReference>
<evidence type="ECO:0000256" key="1">
    <source>
        <dbReference type="SAM" id="SignalP"/>
    </source>
</evidence>
<dbReference type="PANTHER" id="PTHR38643:SF1">
    <property type="entry name" value="PURINE NUCLEOSIDE PERMEASE C285.05-RELATED"/>
    <property type="match status" value="1"/>
</dbReference>